<accession>A0A0C2FTT4</accession>
<dbReference type="Proteomes" id="UP000054047">
    <property type="component" value="Unassembled WGS sequence"/>
</dbReference>
<feature type="chain" id="PRO_5002149125" evidence="1">
    <location>
        <begin position="22"/>
        <end position="63"/>
    </location>
</feature>
<proteinExistence type="predicted"/>
<evidence type="ECO:0000313" key="2">
    <source>
        <dbReference type="EMBL" id="KIH48306.1"/>
    </source>
</evidence>
<dbReference type="EMBL" id="KN760750">
    <property type="protein sequence ID" value="KIH48306.1"/>
    <property type="molecule type" value="Genomic_DNA"/>
</dbReference>
<keyword evidence="3" id="KW-1185">Reference proteome</keyword>
<gene>
    <name evidence="2" type="ORF">ANCDUO_21626</name>
</gene>
<organism evidence="2 3">
    <name type="scientific">Ancylostoma duodenale</name>
    <dbReference type="NCBI Taxonomy" id="51022"/>
    <lineage>
        <taxon>Eukaryota</taxon>
        <taxon>Metazoa</taxon>
        <taxon>Ecdysozoa</taxon>
        <taxon>Nematoda</taxon>
        <taxon>Chromadorea</taxon>
        <taxon>Rhabditida</taxon>
        <taxon>Rhabditina</taxon>
        <taxon>Rhabditomorpha</taxon>
        <taxon>Strongyloidea</taxon>
        <taxon>Ancylostomatidae</taxon>
        <taxon>Ancylostomatinae</taxon>
        <taxon>Ancylostoma</taxon>
    </lineage>
</organism>
<name>A0A0C2FTT4_9BILA</name>
<evidence type="ECO:0000256" key="1">
    <source>
        <dbReference type="SAM" id="SignalP"/>
    </source>
</evidence>
<keyword evidence="1" id="KW-0732">Signal</keyword>
<feature type="signal peptide" evidence="1">
    <location>
        <begin position="1"/>
        <end position="21"/>
    </location>
</feature>
<reference evidence="2 3" key="1">
    <citation type="submission" date="2013-12" db="EMBL/GenBank/DDBJ databases">
        <title>Draft genome of the parsitic nematode Ancylostoma duodenale.</title>
        <authorList>
            <person name="Mitreva M."/>
        </authorList>
    </citation>
    <scope>NUCLEOTIDE SEQUENCE [LARGE SCALE GENOMIC DNA]</scope>
    <source>
        <strain evidence="2 3">Zhejiang</strain>
    </source>
</reference>
<evidence type="ECO:0000313" key="3">
    <source>
        <dbReference type="Proteomes" id="UP000054047"/>
    </source>
</evidence>
<sequence>MSSVLPQWVLVLHDLISLAWVSDRIINVRKVFYVLMDAMYEQKRRMQRLEDQLGDGEDHGSYG</sequence>
<dbReference type="AlphaFoldDB" id="A0A0C2FTT4"/>
<protein>
    <submittedName>
        <fullName evidence="2">Uncharacterized protein</fullName>
    </submittedName>
</protein>